<dbReference type="PANTHER" id="PTHR30582">
    <property type="entry name" value="L,D-TRANSPEPTIDASE"/>
    <property type="match status" value="1"/>
</dbReference>
<evidence type="ECO:0000313" key="12">
    <source>
        <dbReference type="Proteomes" id="UP001185012"/>
    </source>
</evidence>
<dbReference type="CDD" id="cd16913">
    <property type="entry name" value="YkuD_like"/>
    <property type="match status" value="1"/>
</dbReference>
<dbReference type="Proteomes" id="UP001185012">
    <property type="component" value="Unassembled WGS sequence"/>
</dbReference>
<evidence type="ECO:0000256" key="6">
    <source>
        <dbReference type="PROSITE-ProRule" id="PRU01373"/>
    </source>
</evidence>
<dbReference type="Pfam" id="PF08239">
    <property type="entry name" value="SH3_3"/>
    <property type="match status" value="2"/>
</dbReference>
<evidence type="ECO:0000256" key="3">
    <source>
        <dbReference type="ARBA" id="ARBA00022960"/>
    </source>
</evidence>
<feature type="chain" id="PRO_5046982564" evidence="8">
    <location>
        <begin position="26"/>
        <end position="302"/>
    </location>
</feature>
<accession>A0ABU1IRF4</accession>
<evidence type="ECO:0000259" key="10">
    <source>
        <dbReference type="PROSITE" id="PS52029"/>
    </source>
</evidence>
<feature type="active site" description="Nucleophile" evidence="6">
    <location>
        <position position="127"/>
    </location>
</feature>
<evidence type="ECO:0000259" key="9">
    <source>
        <dbReference type="PROSITE" id="PS51781"/>
    </source>
</evidence>
<keyword evidence="3 6" id="KW-0133">Cell shape</keyword>
<dbReference type="Gene3D" id="2.30.30.40">
    <property type="entry name" value="SH3 Domains"/>
    <property type="match status" value="2"/>
</dbReference>
<keyword evidence="12" id="KW-1185">Reference proteome</keyword>
<evidence type="ECO:0000256" key="8">
    <source>
        <dbReference type="SAM" id="SignalP"/>
    </source>
</evidence>
<feature type="active site" description="Proton donor/acceptor" evidence="6">
    <location>
        <position position="111"/>
    </location>
</feature>
<keyword evidence="4 6" id="KW-0573">Peptidoglycan synthesis</keyword>
<feature type="region of interest" description="Disordered" evidence="7">
    <location>
        <begin position="149"/>
        <end position="168"/>
    </location>
</feature>
<comment type="pathway">
    <text evidence="1 6">Cell wall biogenesis; peptidoglycan biosynthesis.</text>
</comment>
<gene>
    <name evidence="11" type="ORF">JOE21_003383</name>
</gene>
<dbReference type="PROSITE" id="PS51781">
    <property type="entry name" value="SH3B"/>
    <property type="match status" value="2"/>
</dbReference>
<reference evidence="11 12" key="1">
    <citation type="submission" date="2023-07" db="EMBL/GenBank/DDBJ databases">
        <title>Genomic Encyclopedia of Type Strains, Phase IV (KMG-IV): sequencing the most valuable type-strain genomes for metagenomic binning, comparative biology and taxonomic classification.</title>
        <authorList>
            <person name="Goeker M."/>
        </authorList>
    </citation>
    <scope>NUCLEOTIDE SEQUENCE [LARGE SCALE GENOMIC DNA]</scope>
    <source>
        <strain evidence="11 12">DSM 45903</strain>
    </source>
</reference>
<comment type="caution">
    <text evidence="11">The sequence shown here is derived from an EMBL/GenBank/DDBJ whole genome shotgun (WGS) entry which is preliminary data.</text>
</comment>
<feature type="signal peptide" evidence="8">
    <location>
        <begin position="1"/>
        <end position="25"/>
    </location>
</feature>
<dbReference type="Pfam" id="PF03734">
    <property type="entry name" value="YkuD"/>
    <property type="match status" value="1"/>
</dbReference>
<organism evidence="11 12">
    <name type="scientific">Desmospora profundinema</name>
    <dbReference type="NCBI Taxonomy" id="1571184"/>
    <lineage>
        <taxon>Bacteria</taxon>
        <taxon>Bacillati</taxon>
        <taxon>Bacillota</taxon>
        <taxon>Bacilli</taxon>
        <taxon>Bacillales</taxon>
        <taxon>Thermoactinomycetaceae</taxon>
        <taxon>Desmospora</taxon>
    </lineage>
</organism>
<evidence type="ECO:0000313" key="11">
    <source>
        <dbReference type="EMBL" id="MDR6227368.1"/>
    </source>
</evidence>
<dbReference type="InterPro" id="IPR003646">
    <property type="entry name" value="SH3-like_bac-type"/>
</dbReference>
<feature type="domain" description="SH3b" evidence="9">
    <location>
        <begin position="242"/>
        <end position="302"/>
    </location>
</feature>
<dbReference type="SUPFAM" id="SSF141523">
    <property type="entry name" value="L,D-transpeptidase catalytic domain-like"/>
    <property type="match status" value="1"/>
</dbReference>
<dbReference type="InterPro" id="IPR050979">
    <property type="entry name" value="LD-transpeptidase"/>
</dbReference>
<dbReference type="EMBL" id="JAVDQG010000009">
    <property type="protein sequence ID" value="MDR6227368.1"/>
    <property type="molecule type" value="Genomic_DNA"/>
</dbReference>
<feature type="domain" description="SH3b" evidence="9">
    <location>
        <begin position="170"/>
        <end position="232"/>
    </location>
</feature>
<evidence type="ECO:0000256" key="7">
    <source>
        <dbReference type="SAM" id="MobiDB-lite"/>
    </source>
</evidence>
<dbReference type="SMART" id="SM00287">
    <property type="entry name" value="SH3b"/>
    <property type="match status" value="2"/>
</dbReference>
<keyword evidence="8" id="KW-0732">Signal</keyword>
<evidence type="ECO:0000256" key="4">
    <source>
        <dbReference type="ARBA" id="ARBA00022984"/>
    </source>
</evidence>
<dbReference type="Gene3D" id="2.40.440.10">
    <property type="entry name" value="L,D-transpeptidase catalytic domain-like"/>
    <property type="match status" value="1"/>
</dbReference>
<evidence type="ECO:0000256" key="1">
    <source>
        <dbReference type="ARBA" id="ARBA00004752"/>
    </source>
</evidence>
<name>A0ABU1IRF4_9BACL</name>
<dbReference type="InterPro" id="IPR038063">
    <property type="entry name" value="Transpep_catalytic_dom"/>
</dbReference>
<sequence>MRKWLTSLLSLALVFSLALPQQVDASSNYAIEVNKKTNQLTLYRNGTVAKTYPVATGRTSSLTPEGTFEIIIKINKPGWKGIPGGDPSNPLGERWLGLQVNGDNGRTYGIHGTNRPESIGSHASMGCVRMYNEDVIELYNTVPAGTLVRIHNGDQSGPPQPKPPQVTPADGKVEITVSVANVRSQPSMNGTVVAKRNKGTRLTLTGIAGDWYRVKLENGSTAYVHHSVAKRVTGSGQQPPSGSQLTVTSSMANIREQPSTQARILQRVPQGTVLNRTGSTGDWHQIKLKSGQTAYIHKSVVQ</sequence>
<feature type="domain" description="L,D-TPase catalytic" evidence="10">
    <location>
        <begin position="29"/>
        <end position="151"/>
    </location>
</feature>
<proteinExistence type="predicted"/>
<protein>
    <submittedName>
        <fullName evidence="11">SH3-like domain-containing protein</fullName>
    </submittedName>
</protein>
<dbReference type="PROSITE" id="PS52029">
    <property type="entry name" value="LD_TPASE"/>
    <property type="match status" value="1"/>
</dbReference>
<keyword evidence="2" id="KW-0808">Transferase</keyword>
<dbReference type="PANTHER" id="PTHR30582:SF4">
    <property type="entry name" value="L,D-TRANSPEPTIDASE YQJB-RELATED"/>
    <property type="match status" value="1"/>
</dbReference>
<evidence type="ECO:0000256" key="2">
    <source>
        <dbReference type="ARBA" id="ARBA00022679"/>
    </source>
</evidence>
<dbReference type="RefSeq" id="WP_309868382.1">
    <property type="nucleotide sequence ID" value="NZ_JAVDQG010000009.1"/>
</dbReference>
<dbReference type="InterPro" id="IPR005490">
    <property type="entry name" value="LD_TPept_cat_dom"/>
</dbReference>
<keyword evidence="5 6" id="KW-0961">Cell wall biogenesis/degradation</keyword>
<evidence type="ECO:0000256" key="5">
    <source>
        <dbReference type="ARBA" id="ARBA00023316"/>
    </source>
</evidence>